<evidence type="ECO:0000313" key="15">
    <source>
        <dbReference type="Proteomes" id="UP000295484"/>
    </source>
</evidence>
<comment type="caution">
    <text evidence="14">The sequence shown here is derived from an EMBL/GenBank/DDBJ whole genome shotgun (WGS) entry which is preliminary data.</text>
</comment>
<keyword evidence="4 11" id="KW-0602">Photosynthesis</keyword>
<comment type="pathway">
    <text evidence="11">Porphyrin-containing compound metabolism; bacteriochlorophyll biosynthesis (light-independent).</text>
</comment>
<evidence type="ECO:0000256" key="9">
    <source>
        <dbReference type="ARBA" id="ARBA00023171"/>
    </source>
</evidence>
<keyword evidence="16" id="KW-1185">Reference proteome</keyword>
<dbReference type="GO" id="GO:0005506">
    <property type="term" value="F:iron ion binding"/>
    <property type="evidence" value="ECO:0007669"/>
    <property type="project" value="UniProtKB-UniRule"/>
</dbReference>
<comment type="function">
    <text evidence="11">Catalyzes the formation of the isocyclic ring in chlorophyll biosynthesis. Mediates the cyclase reaction, which results in the formation of divinylprotochlorophyllide (Pchlide) characteristic of all chlorophylls from magnesium-protoporphyrin IX 13-monomethyl ester (MgPMME).</text>
</comment>
<name>A0A4R8G5N6_9RHOB</name>
<keyword evidence="6 11" id="KW-0521">NADP</keyword>
<organism evidence="14 15">
    <name type="scientific">Rhodovulum visakhapatnamense</name>
    <dbReference type="NCBI Taxonomy" id="364297"/>
    <lineage>
        <taxon>Bacteria</taxon>
        <taxon>Pseudomonadati</taxon>
        <taxon>Pseudomonadota</taxon>
        <taxon>Alphaproteobacteria</taxon>
        <taxon>Rhodobacterales</taxon>
        <taxon>Paracoccaceae</taxon>
        <taxon>Rhodovulum</taxon>
    </lineage>
</organism>
<accession>A0A4R8G5N6</accession>
<comment type="catalytic activity">
    <reaction evidence="10 11">
        <text>Mg-protoporphyrin IX 13-monomethyl ester + 3 NADPH + 3 O2 + 2 H(+) = 3,8-divinyl protochlorophyllide a + 3 NADP(+) + 5 H2O</text>
        <dbReference type="Rhea" id="RHEA:33235"/>
        <dbReference type="ChEBI" id="CHEBI:15377"/>
        <dbReference type="ChEBI" id="CHEBI:15378"/>
        <dbReference type="ChEBI" id="CHEBI:15379"/>
        <dbReference type="ChEBI" id="CHEBI:57783"/>
        <dbReference type="ChEBI" id="CHEBI:58349"/>
        <dbReference type="ChEBI" id="CHEBI:58632"/>
        <dbReference type="ChEBI" id="CHEBI:60491"/>
        <dbReference type="EC" id="1.14.13.81"/>
    </reaction>
</comment>
<evidence type="ECO:0000313" key="13">
    <source>
        <dbReference type="EMBL" id="MBL3577542.1"/>
    </source>
</evidence>
<keyword evidence="5 11" id="KW-0479">Metal-binding</keyword>
<evidence type="ECO:0000256" key="4">
    <source>
        <dbReference type="ARBA" id="ARBA00022531"/>
    </source>
</evidence>
<dbReference type="PANTHER" id="PTHR31053:SF2">
    <property type="entry name" value="MAGNESIUM-PROTOPORPHYRIN IX MONOMETHYL ESTER [OXIDATIVE] CYCLASE, CHLOROPLASTIC"/>
    <property type="match status" value="1"/>
</dbReference>
<evidence type="ECO:0000256" key="10">
    <source>
        <dbReference type="ARBA" id="ARBA00049231"/>
    </source>
</evidence>
<dbReference type="InterPro" id="IPR008434">
    <property type="entry name" value="AcsF"/>
</dbReference>
<reference evidence="13" key="3">
    <citation type="submission" date="2021-01" db="EMBL/GenBank/DDBJ databases">
        <authorList>
            <person name="Guzman M.S."/>
        </authorList>
    </citation>
    <scope>NUCLEOTIDE SEQUENCE</scope>
    <source>
        <strain evidence="13">AB19</strain>
    </source>
</reference>
<evidence type="ECO:0000256" key="6">
    <source>
        <dbReference type="ARBA" id="ARBA00022857"/>
    </source>
</evidence>
<dbReference type="EC" id="1.14.13.81" evidence="11"/>
<dbReference type="Proteomes" id="UP000295484">
    <property type="component" value="Unassembled WGS sequence"/>
</dbReference>
<evidence type="ECO:0000256" key="5">
    <source>
        <dbReference type="ARBA" id="ARBA00022723"/>
    </source>
</evidence>
<dbReference type="GO" id="GO:0036070">
    <property type="term" value="P:light-independent bacteriochlorophyll biosynthetic process"/>
    <property type="evidence" value="ECO:0007669"/>
    <property type="project" value="UniProtKB-UniRule"/>
</dbReference>
<keyword evidence="8 11" id="KW-0408">Iron</keyword>
<reference evidence="14 15" key="1">
    <citation type="submission" date="2019-03" db="EMBL/GenBank/DDBJ databases">
        <title>Genomic Encyclopedia of Type Strains, Phase IV (KMG-IV): sequencing the most valuable type-strain genomes for metagenomic binning, comparative biology and taxonomic classification.</title>
        <authorList>
            <person name="Goeker M."/>
        </authorList>
    </citation>
    <scope>NUCLEOTIDE SEQUENCE [LARGE SCALE GENOMIC DNA]</scope>
    <source>
        <strain evidence="14 15">JA181</strain>
    </source>
</reference>
<dbReference type="EMBL" id="SOEB01000006">
    <property type="protein sequence ID" value="TDX30549.1"/>
    <property type="molecule type" value="Genomic_DNA"/>
</dbReference>
<gene>
    <name evidence="11 13" type="primary">acsF</name>
    <name evidence="14" type="ORF">EV657_10632</name>
    <name evidence="13" type="ORF">JMJ92_05125</name>
</gene>
<dbReference type="UniPathway" id="UPA00671"/>
<evidence type="ECO:0000256" key="3">
    <source>
        <dbReference type="ARBA" id="ARBA00006550"/>
    </source>
</evidence>
<comment type="cofactor">
    <cofactor evidence="1 11">
        <name>Fe cation</name>
        <dbReference type="ChEBI" id="CHEBI:24875"/>
    </cofactor>
</comment>
<comment type="pathway">
    <text evidence="2">Porphyrin-containing compound metabolism; chlorophyll biosynthesis.</text>
</comment>
<dbReference type="GO" id="GO:0015979">
    <property type="term" value="P:photosynthesis"/>
    <property type="evidence" value="ECO:0007669"/>
    <property type="project" value="UniProtKB-UniRule"/>
</dbReference>
<dbReference type="NCBIfam" id="NF010172">
    <property type="entry name" value="PRK13654.1"/>
    <property type="match status" value="1"/>
</dbReference>
<dbReference type="NCBIfam" id="TIGR02029">
    <property type="entry name" value="AcsF"/>
    <property type="match status" value="1"/>
</dbReference>
<evidence type="ECO:0000256" key="11">
    <source>
        <dbReference type="HAMAP-Rule" id="MF_01840"/>
    </source>
</evidence>
<protein>
    <recommendedName>
        <fullName evidence="11">Aerobic magnesium-protoporphyrin IX monomethyl ester [oxidative] cyclase</fullName>
        <shortName evidence="11">Aerobic Mg-protoporphyrin IX monomethyl ester oxidative cyclase</shortName>
        <ecNumber evidence="11">1.14.13.81</ecNumber>
    </recommendedName>
</protein>
<dbReference type="AlphaFoldDB" id="A0A4R8G5N6"/>
<keyword evidence="11" id="KW-0077">Bacteriochlorophyll biosynthesis</keyword>
<dbReference type="InterPro" id="IPR009078">
    <property type="entry name" value="Ferritin-like_SF"/>
</dbReference>
<keyword evidence="7 11" id="KW-0560">Oxidoreductase</keyword>
<evidence type="ECO:0000256" key="2">
    <source>
        <dbReference type="ARBA" id="ARBA00005173"/>
    </source>
</evidence>
<proteinExistence type="inferred from homology"/>
<dbReference type="UniPathway" id="UPA00668"/>
<evidence type="ECO:0000256" key="1">
    <source>
        <dbReference type="ARBA" id="ARBA00001962"/>
    </source>
</evidence>
<dbReference type="Proteomes" id="UP000635853">
    <property type="component" value="Unassembled WGS sequence"/>
</dbReference>
<comment type="similarity">
    <text evidence="3 11">Belongs to the AcsF family.</text>
</comment>
<evidence type="ECO:0000259" key="12">
    <source>
        <dbReference type="Pfam" id="PF02915"/>
    </source>
</evidence>
<evidence type="ECO:0000313" key="14">
    <source>
        <dbReference type="EMBL" id="TDX30549.1"/>
    </source>
</evidence>
<dbReference type="PANTHER" id="PTHR31053">
    <property type="entry name" value="MAGNESIUM-PROTOPORPHYRIN IX MONOMETHYL ESTER [OXIDATIVE] CYCLASE, CHLOROPLASTIC"/>
    <property type="match status" value="1"/>
</dbReference>
<dbReference type="EMBL" id="JAESIL010000015">
    <property type="protein sequence ID" value="MBL3577542.1"/>
    <property type="molecule type" value="Genomic_DNA"/>
</dbReference>
<keyword evidence="9 11" id="KW-0149">Chlorophyll biosynthesis</keyword>
<dbReference type="SUPFAM" id="SSF47240">
    <property type="entry name" value="Ferritin-like"/>
    <property type="match status" value="1"/>
</dbReference>
<feature type="domain" description="Rubrerythrin diiron-binding" evidence="12">
    <location>
        <begin position="103"/>
        <end position="233"/>
    </location>
</feature>
<dbReference type="CDD" id="cd01047">
    <property type="entry name" value="ACSF"/>
    <property type="match status" value="1"/>
</dbReference>
<evidence type="ECO:0000256" key="7">
    <source>
        <dbReference type="ARBA" id="ARBA00023002"/>
    </source>
</evidence>
<reference evidence="16" key="2">
    <citation type="submission" date="2021-01" db="EMBL/GenBank/DDBJ databases">
        <title>Draft genomes of Rhodovulum sulfidophilum.</title>
        <authorList>
            <person name="Guzman M.S."/>
        </authorList>
    </citation>
    <scope>NUCLEOTIDE SEQUENCE [LARGE SCALE GENOMIC DNA]</scope>
    <source>
        <strain evidence="16">AB19</strain>
    </source>
</reference>
<evidence type="ECO:0000256" key="8">
    <source>
        <dbReference type="ARBA" id="ARBA00023004"/>
    </source>
</evidence>
<dbReference type="HAMAP" id="MF_01840">
    <property type="entry name" value="AcsF"/>
    <property type="match status" value="1"/>
</dbReference>
<sequence length="371" mass="42514">MNVHTADATTVEEGLAIQEQQAVLDSETATAVAMQDTLLTPRFYTTDFEALDAIDVTPVRADWDALIAEMQADPNKGHFRKDETWDHVDWDGMEPELRKEFIDFLISSCTAEFSGCVLYKEMKRRGSNHDVTELFQLMARDEARHAGFINDALREAGIAVNLGFLTQKKKYTYFRPKFIYYATYLSEKIGYARYITIFRHLEEHPEKRFHPIFKWFREWCNDEFRHGEAFALLMKTDPKLTSGVNVLWIKFFLTAVFATMHVRDHQRPAFHKALGVDTDWYGHEVFRKTSDLSKQIFPITLDIDHPRWAKGLTALQEASVAIDAARRQGGAAGKLAEWAGSAKAARAFLSLLTIPAQRHEVPASTRMEPVY</sequence>
<dbReference type="InterPro" id="IPR003251">
    <property type="entry name" value="Rr_diiron-bd_dom"/>
</dbReference>
<dbReference type="Pfam" id="PF02915">
    <property type="entry name" value="Rubrerythrin"/>
    <property type="match status" value="1"/>
</dbReference>
<dbReference type="GO" id="GO:0048529">
    <property type="term" value="F:magnesium-protoporphyrin IX monomethyl ester (oxidative) cyclase activity"/>
    <property type="evidence" value="ECO:0007669"/>
    <property type="project" value="UniProtKB-UniRule"/>
</dbReference>
<evidence type="ECO:0000313" key="16">
    <source>
        <dbReference type="Proteomes" id="UP000635853"/>
    </source>
</evidence>
<dbReference type="RefSeq" id="WP_075787263.1">
    <property type="nucleotide sequence ID" value="NZ_JAESIL010000015.1"/>
</dbReference>